<dbReference type="AlphaFoldDB" id="A0AAV9NEV7"/>
<dbReference type="PANTHER" id="PTHR31845">
    <property type="entry name" value="FINGER DOMAIN PROTEIN, PUTATIVE-RELATED"/>
    <property type="match status" value="1"/>
</dbReference>
<keyword evidence="4" id="KW-0804">Transcription</keyword>
<feature type="region of interest" description="Disordered" evidence="6">
    <location>
        <begin position="541"/>
        <end position="573"/>
    </location>
</feature>
<evidence type="ECO:0000256" key="4">
    <source>
        <dbReference type="ARBA" id="ARBA00023163"/>
    </source>
</evidence>
<dbReference type="RefSeq" id="XP_064706784.1">
    <property type="nucleotide sequence ID" value="XM_064845930.1"/>
</dbReference>
<dbReference type="GeneID" id="89970528"/>
<dbReference type="GO" id="GO:0000976">
    <property type="term" value="F:transcription cis-regulatory region binding"/>
    <property type="evidence" value="ECO:0007669"/>
    <property type="project" value="TreeGrafter"/>
</dbReference>
<gene>
    <name evidence="8" type="ORF">LTR84_002316</name>
</gene>
<name>A0AAV9NEV7_9EURO</name>
<keyword evidence="2" id="KW-0805">Transcription regulation</keyword>
<evidence type="ECO:0000256" key="5">
    <source>
        <dbReference type="ARBA" id="ARBA00023242"/>
    </source>
</evidence>
<dbReference type="Proteomes" id="UP001358417">
    <property type="component" value="Unassembled WGS sequence"/>
</dbReference>
<organism evidence="8 9">
    <name type="scientific">Exophiala bonariae</name>
    <dbReference type="NCBI Taxonomy" id="1690606"/>
    <lineage>
        <taxon>Eukaryota</taxon>
        <taxon>Fungi</taxon>
        <taxon>Dikarya</taxon>
        <taxon>Ascomycota</taxon>
        <taxon>Pezizomycotina</taxon>
        <taxon>Eurotiomycetes</taxon>
        <taxon>Chaetothyriomycetidae</taxon>
        <taxon>Chaetothyriales</taxon>
        <taxon>Herpotrichiellaceae</taxon>
        <taxon>Exophiala</taxon>
    </lineage>
</organism>
<accession>A0AAV9NEV7</accession>
<proteinExistence type="predicted"/>
<keyword evidence="9" id="KW-1185">Reference proteome</keyword>
<evidence type="ECO:0000256" key="6">
    <source>
        <dbReference type="SAM" id="MobiDB-lite"/>
    </source>
</evidence>
<sequence length="634" mass="70005">MERHGKCRKCHNTGVDCEWKEISKTRRRQRTGLRIMELEDKLSTIMESLHAAQTPSRPVAQDSLASVSQPGDHGTIQVPRYPAQRTNTCDLHLAEAADKGHESVAAPRLLSSLPVMSTLSPEQASGLLADFIAVQLPQYPVISIPVDVTVQSWQSHRPFTLSAAITAACGISEPRLFQSLSEANSQLLCQAAIVEGEKNMDILQALLITAVWCYPRGDLRKLNIHQWTHMACTMAMELGLGGQTSWQVQHRDVDELLHNPSPIMLERFRTMFGVYLTCSRIATSAGRQRMISYSPTTLSAISLFKQSSRDPNDQRLLAWLKLQSIAEDIEKTKVKIANPAVGSATEAGRFKDDIALFEARLRDWEAITEVALLNGILADKAGSESLKIELKFCQSKLYELVVYLDQESQHLDLPQLGVATDHPLAAPQTPFTPTYIRTLLAFIGNCQSILDIILAADVHVVRTLPVLTMLRVPYAFKALAVLMKRMRNPDDSIGRIIDEDTLRWDHYASSVARQLEAASAMGLYAVPAAILKLRDVAGPSPRSLRAEDGNGESADSGRCSVQQPFPPPPTASESSKLFILGSSVDVAPDFSLARGVPAMSDNYFWYEDFTHFAMPPVEDSRAWDYFSGAALLPS</sequence>
<reference evidence="8 9" key="1">
    <citation type="submission" date="2023-08" db="EMBL/GenBank/DDBJ databases">
        <title>Black Yeasts Isolated from many extreme environments.</title>
        <authorList>
            <person name="Coleine C."/>
            <person name="Stajich J.E."/>
            <person name="Selbmann L."/>
        </authorList>
    </citation>
    <scope>NUCLEOTIDE SEQUENCE [LARGE SCALE GENOMIC DNA]</scope>
    <source>
        <strain evidence="8 9">CCFEE 5792</strain>
    </source>
</reference>
<dbReference type="Pfam" id="PF04082">
    <property type="entry name" value="Fungal_trans"/>
    <property type="match status" value="1"/>
</dbReference>
<evidence type="ECO:0000313" key="9">
    <source>
        <dbReference type="Proteomes" id="UP001358417"/>
    </source>
</evidence>
<dbReference type="CDD" id="cd12148">
    <property type="entry name" value="fungal_TF_MHR"/>
    <property type="match status" value="1"/>
</dbReference>
<dbReference type="GO" id="GO:0008270">
    <property type="term" value="F:zinc ion binding"/>
    <property type="evidence" value="ECO:0007669"/>
    <property type="project" value="InterPro"/>
</dbReference>
<comment type="subcellular location">
    <subcellularLocation>
        <location evidence="1">Nucleus</location>
    </subcellularLocation>
</comment>
<dbReference type="InterPro" id="IPR051089">
    <property type="entry name" value="prtT"/>
</dbReference>
<dbReference type="InterPro" id="IPR007219">
    <property type="entry name" value="XnlR_reg_dom"/>
</dbReference>
<feature type="domain" description="Xylanolytic transcriptional activator regulatory" evidence="7">
    <location>
        <begin position="153"/>
        <end position="299"/>
    </location>
</feature>
<keyword evidence="5" id="KW-0539">Nucleus</keyword>
<dbReference type="PANTHER" id="PTHR31845:SF39">
    <property type="entry name" value="TRANSCRIPTION FACTOR PBCR-RELATED"/>
    <property type="match status" value="1"/>
</dbReference>
<evidence type="ECO:0000256" key="2">
    <source>
        <dbReference type="ARBA" id="ARBA00023015"/>
    </source>
</evidence>
<dbReference type="GO" id="GO:0006351">
    <property type="term" value="P:DNA-templated transcription"/>
    <property type="evidence" value="ECO:0007669"/>
    <property type="project" value="InterPro"/>
</dbReference>
<evidence type="ECO:0000259" key="7">
    <source>
        <dbReference type="Pfam" id="PF04082"/>
    </source>
</evidence>
<dbReference type="EMBL" id="JAVRRD010000012">
    <property type="protein sequence ID" value="KAK5053342.1"/>
    <property type="molecule type" value="Genomic_DNA"/>
</dbReference>
<evidence type="ECO:0000256" key="3">
    <source>
        <dbReference type="ARBA" id="ARBA00023125"/>
    </source>
</evidence>
<evidence type="ECO:0000256" key="1">
    <source>
        <dbReference type="ARBA" id="ARBA00004123"/>
    </source>
</evidence>
<evidence type="ECO:0000313" key="8">
    <source>
        <dbReference type="EMBL" id="KAK5053342.1"/>
    </source>
</evidence>
<dbReference type="GO" id="GO:0000981">
    <property type="term" value="F:DNA-binding transcription factor activity, RNA polymerase II-specific"/>
    <property type="evidence" value="ECO:0007669"/>
    <property type="project" value="TreeGrafter"/>
</dbReference>
<protein>
    <recommendedName>
        <fullName evidence="7">Xylanolytic transcriptional activator regulatory domain-containing protein</fullName>
    </recommendedName>
</protein>
<keyword evidence="3" id="KW-0238">DNA-binding</keyword>
<comment type="caution">
    <text evidence="8">The sequence shown here is derived from an EMBL/GenBank/DDBJ whole genome shotgun (WGS) entry which is preliminary data.</text>
</comment>
<dbReference type="GO" id="GO:0005634">
    <property type="term" value="C:nucleus"/>
    <property type="evidence" value="ECO:0007669"/>
    <property type="project" value="UniProtKB-SubCell"/>
</dbReference>